<evidence type="ECO:0000313" key="3">
    <source>
        <dbReference type="Proteomes" id="UP001162780"/>
    </source>
</evidence>
<feature type="transmembrane region" description="Helical" evidence="1">
    <location>
        <begin position="20"/>
        <end position="40"/>
    </location>
</feature>
<reference evidence="2" key="1">
    <citation type="submission" date="2022-11" db="EMBL/GenBank/DDBJ databases">
        <title>Methylomonas rapida sp. nov., Carotenoid-Producing Obligate Methanotrophs with High Growth Characteristics and Biotechnological Potential.</title>
        <authorList>
            <person name="Tikhonova E.N."/>
            <person name="Suleimanov R.Z."/>
            <person name="Miroshnikov K."/>
            <person name="Oshkin I.Y."/>
            <person name="Belova S.E."/>
            <person name="Danilova O.V."/>
            <person name="Ashikhmin A."/>
            <person name="Konopkin A."/>
            <person name="But S.Y."/>
            <person name="Khmelenina V.N."/>
            <person name="Kuznetsov N."/>
            <person name="Pimenov N.V."/>
            <person name="Dedysh S.N."/>
        </authorList>
    </citation>
    <scope>NUCLEOTIDE SEQUENCE</scope>
    <source>
        <strain evidence="2">MP1</strain>
    </source>
</reference>
<dbReference type="RefSeq" id="WP_255189670.1">
    <property type="nucleotide sequence ID" value="NZ_CP113517.1"/>
</dbReference>
<organism evidence="2 3">
    <name type="scientific">Methylomonas rapida</name>
    <dbReference type="NCBI Taxonomy" id="2963939"/>
    <lineage>
        <taxon>Bacteria</taxon>
        <taxon>Pseudomonadati</taxon>
        <taxon>Pseudomonadota</taxon>
        <taxon>Gammaproteobacteria</taxon>
        <taxon>Methylococcales</taxon>
        <taxon>Methylococcaceae</taxon>
        <taxon>Methylomonas</taxon>
    </lineage>
</organism>
<evidence type="ECO:0000313" key="2">
    <source>
        <dbReference type="EMBL" id="WAR44699.1"/>
    </source>
</evidence>
<keyword evidence="1" id="KW-0472">Membrane</keyword>
<feature type="transmembrane region" description="Helical" evidence="1">
    <location>
        <begin position="169"/>
        <end position="195"/>
    </location>
</feature>
<gene>
    <name evidence="2" type="ORF">NM686_020535</name>
</gene>
<keyword evidence="1" id="KW-1133">Transmembrane helix</keyword>
<dbReference type="Proteomes" id="UP001162780">
    <property type="component" value="Chromosome"/>
</dbReference>
<dbReference type="EMBL" id="CP113517">
    <property type="protein sequence ID" value="WAR44699.1"/>
    <property type="molecule type" value="Genomic_DNA"/>
</dbReference>
<protein>
    <submittedName>
        <fullName evidence="2">Uncharacterized protein</fullName>
    </submittedName>
</protein>
<evidence type="ECO:0000256" key="1">
    <source>
        <dbReference type="SAM" id="Phobius"/>
    </source>
</evidence>
<sequence length="204" mass="22642">MTFLAKFERNFLFGLTRAFAMFFIFTTLVGLLIGGLVVLVNQTGNQSNKVEPQEVIDILKPSLPVENAEPTAVQTPSKPQAKRLPLGLKLPFILQKHFSDPNNMETLINWLSAVPHQQQQTFLDEMAAAVTQAEKEHIAPFDAINTYHELKKEKLAAEEISAAAQKEAWLWYAGAIGSGIVIIALFSLILVLLAIERNTRTDGE</sequence>
<name>A0ABY7GJH5_9GAMM</name>
<proteinExistence type="predicted"/>
<accession>A0ABY7GJH5</accession>
<keyword evidence="1" id="KW-0812">Transmembrane</keyword>
<keyword evidence="3" id="KW-1185">Reference proteome</keyword>